<dbReference type="STRING" id="658167.SAMN04488135_101232"/>
<proteinExistence type="predicted"/>
<gene>
    <name evidence="1" type="ORF">SAMN04488135_101232</name>
</gene>
<protein>
    <submittedName>
        <fullName evidence="1">Uncharacterized protein</fullName>
    </submittedName>
</protein>
<reference evidence="1 2" key="1">
    <citation type="submission" date="2016-11" db="EMBL/GenBank/DDBJ databases">
        <authorList>
            <person name="Jaros S."/>
            <person name="Januszkiewicz K."/>
            <person name="Wedrychowicz H."/>
        </authorList>
    </citation>
    <scope>NUCLEOTIDE SEQUENCE [LARGE SCALE GENOMIC DNA]</scope>
    <source>
        <strain evidence="1 2">CGMCC 1.10190</strain>
    </source>
</reference>
<accession>A0A1M5MIM4</accession>
<evidence type="ECO:0000313" key="1">
    <source>
        <dbReference type="EMBL" id="SHG77037.1"/>
    </source>
</evidence>
<dbReference type="EMBL" id="FQXE01000001">
    <property type="protein sequence ID" value="SHG77037.1"/>
    <property type="molecule type" value="Genomic_DNA"/>
</dbReference>
<sequence>MNSPENAMVLSGDERTQIQAFDRTKPMLPLRPSQIERRTHDYKRHGTASLYAAFDVRIDSLYLLPMMICCLM</sequence>
<keyword evidence="2" id="KW-1185">Reference proteome</keyword>
<name>A0A1M5MIM4_9BURK</name>
<dbReference type="AlphaFoldDB" id="A0A1M5MIM4"/>
<organism evidence="1 2">
    <name type="scientific">Pollutimonas bauzanensis</name>
    <dbReference type="NCBI Taxonomy" id="658167"/>
    <lineage>
        <taxon>Bacteria</taxon>
        <taxon>Pseudomonadati</taxon>
        <taxon>Pseudomonadota</taxon>
        <taxon>Betaproteobacteria</taxon>
        <taxon>Burkholderiales</taxon>
        <taxon>Alcaligenaceae</taxon>
        <taxon>Pollutimonas</taxon>
    </lineage>
</organism>
<evidence type="ECO:0000313" key="2">
    <source>
        <dbReference type="Proteomes" id="UP000184226"/>
    </source>
</evidence>
<dbReference type="Proteomes" id="UP000184226">
    <property type="component" value="Unassembled WGS sequence"/>
</dbReference>